<dbReference type="Gene3D" id="1.10.150.130">
    <property type="match status" value="1"/>
</dbReference>
<dbReference type="GO" id="GO:0006310">
    <property type="term" value="P:DNA recombination"/>
    <property type="evidence" value="ECO:0007669"/>
    <property type="project" value="UniProtKB-KW"/>
</dbReference>
<evidence type="ECO:0000256" key="4">
    <source>
        <dbReference type="ARBA" id="ARBA00023172"/>
    </source>
</evidence>
<keyword evidence="3 5" id="KW-0238">DNA-binding</keyword>
<dbReference type="PANTHER" id="PTHR30349:SF41">
    <property type="entry name" value="INTEGRASE_RECOMBINASE PROTEIN MJ0367-RELATED"/>
    <property type="match status" value="1"/>
</dbReference>
<evidence type="ECO:0000256" key="3">
    <source>
        <dbReference type="ARBA" id="ARBA00023125"/>
    </source>
</evidence>
<dbReference type="PROSITE" id="PS51900">
    <property type="entry name" value="CB"/>
    <property type="match status" value="1"/>
</dbReference>
<dbReference type="InterPro" id="IPR010998">
    <property type="entry name" value="Integrase_recombinase_N"/>
</dbReference>
<dbReference type="RefSeq" id="WP_246303451.1">
    <property type="nucleotide sequence ID" value="NZ_JACCCY010000010.1"/>
</dbReference>
<dbReference type="PANTHER" id="PTHR30349">
    <property type="entry name" value="PHAGE INTEGRASE-RELATED"/>
    <property type="match status" value="1"/>
</dbReference>
<feature type="domain" description="Tyr recombinase" evidence="6">
    <location>
        <begin position="205"/>
        <end position="390"/>
    </location>
</feature>
<dbReference type="Gene3D" id="1.10.443.10">
    <property type="entry name" value="Intergrase catalytic core"/>
    <property type="match status" value="1"/>
</dbReference>
<evidence type="ECO:0000256" key="2">
    <source>
        <dbReference type="ARBA" id="ARBA00022908"/>
    </source>
</evidence>
<evidence type="ECO:0000313" key="9">
    <source>
        <dbReference type="Proteomes" id="UP000574332"/>
    </source>
</evidence>
<dbReference type="PROSITE" id="PS51898">
    <property type="entry name" value="TYR_RECOMBINASE"/>
    <property type="match status" value="1"/>
</dbReference>
<dbReference type="GO" id="GO:0015074">
    <property type="term" value="P:DNA integration"/>
    <property type="evidence" value="ECO:0007669"/>
    <property type="project" value="UniProtKB-KW"/>
</dbReference>
<dbReference type="EMBL" id="JACCCY010000010">
    <property type="protein sequence ID" value="NYI51250.1"/>
    <property type="molecule type" value="Genomic_DNA"/>
</dbReference>
<reference evidence="8 9" key="1">
    <citation type="submission" date="2020-07" db="EMBL/GenBank/DDBJ databases">
        <title>Genomic Encyclopedia of Type Strains, Phase IV (KMG-IV): sequencing the most valuable type-strain genomes for metagenomic binning, comparative biology and taxonomic classification.</title>
        <authorList>
            <person name="Goeker M."/>
        </authorList>
    </citation>
    <scope>NUCLEOTIDE SEQUENCE [LARGE SCALE GENOMIC DNA]</scope>
    <source>
        <strain evidence="8 9">DSM 23697</strain>
    </source>
</reference>
<dbReference type="Proteomes" id="UP000574332">
    <property type="component" value="Unassembled WGS sequence"/>
</dbReference>
<evidence type="ECO:0000259" key="6">
    <source>
        <dbReference type="PROSITE" id="PS51898"/>
    </source>
</evidence>
<dbReference type="AlphaFoldDB" id="A0A8E2A469"/>
<dbReference type="SUPFAM" id="SSF56349">
    <property type="entry name" value="DNA breaking-rejoining enzymes"/>
    <property type="match status" value="1"/>
</dbReference>
<keyword evidence="4" id="KW-0233">DNA recombination</keyword>
<accession>A0A8E2A469</accession>
<name>A0A8E2A469_9PORP</name>
<feature type="domain" description="Core-binding (CB)" evidence="7">
    <location>
        <begin position="103"/>
        <end position="182"/>
    </location>
</feature>
<evidence type="ECO:0000313" key="8">
    <source>
        <dbReference type="EMBL" id="NYI51250.1"/>
    </source>
</evidence>
<sequence length="409" mass="47111">MVTKLFSDLVHECMAVMKNVGFSEKTIETYRSIWYEKVKPFMETNGEEYYSSQVGEIFLSSLPTDVMQTYNHLGRCITILNTVLETGSIKRYVPQKQSFDMGGEIGSIMLEFLSYKREHRVADRTLYVYERMLGRFLTFLRIRGIETLSTLTEQHLLDFVASVQINKSQRVFVLRGLCYYLVESKLVPQYFGTLIKGFRFPQKEKLPSVYTEEEIALIGNAINKSEFGGKRLYAVFMLASRLALRTSDIINLKFENIDWDKNCITLIQQKTKRKIELPLTAEVGNAIVDYLKNEREVGRSNFIFITLKPPFEPVSRDTIYVGIQTAIYKSKIHVGKRHHGIHSMRHSLASKLLKDEQSLPMISSILGHASSQSTMNYLRVDLEGMKKCLLEVPQVPDSFYTQKGGIFYE</sequence>
<dbReference type="GO" id="GO:0003677">
    <property type="term" value="F:DNA binding"/>
    <property type="evidence" value="ECO:0007669"/>
    <property type="project" value="UniProtKB-UniRule"/>
</dbReference>
<gene>
    <name evidence="8" type="ORF">F5613_003426</name>
</gene>
<dbReference type="InterPro" id="IPR050090">
    <property type="entry name" value="Tyrosine_recombinase_XerCD"/>
</dbReference>
<protein>
    <submittedName>
        <fullName evidence="8">Integrase</fullName>
    </submittedName>
</protein>
<proteinExistence type="inferred from homology"/>
<organism evidence="8 9">
    <name type="scientific">Macellibacteroides fermentans</name>
    <dbReference type="NCBI Taxonomy" id="879969"/>
    <lineage>
        <taxon>Bacteria</taxon>
        <taxon>Pseudomonadati</taxon>
        <taxon>Bacteroidota</taxon>
        <taxon>Bacteroidia</taxon>
        <taxon>Bacteroidales</taxon>
        <taxon>Porphyromonadaceae</taxon>
        <taxon>Macellibacteroides</taxon>
    </lineage>
</organism>
<dbReference type="InterPro" id="IPR002104">
    <property type="entry name" value="Integrase_catalytic"/>
</dbReference>
<dbReference type="InterPro" id="IPR044068">
    <property type="entry name" value="CB"/>
</dbReference>
<dbReference type="Pfam" id="PF00589">
    <property type="entry name" value="Phage_integrase"/>
    <property type="match status" value="1"/>
</dbReference>
<evidence type="ECO:0000256" key="5">
    <source>
        <dbReference type="PROSITE-ProRule" id="PRU01248"/>
    </source>
</evidence>
<keyword evidence="2" id="KW-0229">DNA integration</keyword>
<evidence type="ECO:0000259" key="7">
    <source>
        <dbReference type="PROSITE" id="PS51900"/>
    </source>
</evidence>
<evidence type="ECO:0000256" key="1">
    <source>
        <dbReference type="ARBA" id="ARBA00008857"/>
    </source>
</evidence>
<comment type="caution">
    <text evidence="8">The sequence shown here is derived from an EMBL/GenBank/DDBJ whole genome shotgun (WGS) entry which is preliminary data.</text>
</comment>
<dbReference type="InterPro" id="IPR013762">
    <property type="entry name" value="Integrase-like_cat_sf"/>
</dbReference>
<dbReference type="InterPro" id="IPR011010">
    <property type="entry name" value="DNA_brk_join_enz"/>
</dbReference>
<comment type="similarity">
    <text evidence="1">Belongs to the 'phage' integrase family.</text>
</comment>
<keyword evidence="9" id="KW-1185">Reference proteome</keyword>